<keyword evidence="2" id="KW-1185">Reference proteome</keyword>
<dbReference type="PANTHER" id="PTHR35279">
    <property type="match status" value="1"/>
</dbReference>
<evidence type="ECO:0000313" key="1">
    <source>
        <dbReference type="EMBL" id="RYC30014.1"/>
    </source>
</evidence>
<accession>A0A4V1RU59</accession>
<dbReference type="AlphaFoldDB" id="A0A4V1RU59"/>
<protein>
    <recommendedName>
        <fullName evidence="3">Glycosyl hydrolase family 32 N-terminal domain-containing protein</fullName>
    </recommendedName>
</protein>
<sequence length="303" mass="33871">MGWVKKGRIFNPDGSGDWMHNSVLTPTPLLLGDETIRIYASFRDREGRGRIGFLDLDARDPSRILSVGRVPVLDLGRPGCFDDNGMLLGDIVRVGDQVYMYYVGFQITRQVKFLAFSGLAISVDGGKSFERVSSAPVMDRVDNGLFIRAIHTVLAEGDVFRIWYAAGNGWRTIDGVDYPEYDIRYTESPDGRHFPDACGRPVLGCGPGEYRIGRPRVRKVDGGYEMRFTFDTLDKQYTTGKAYSTDGLSWTRSDEVDVPRSASGWDSREVSYPCVLDTPHGRYMFYGGNGMGRDGFGYAVWSP</sequence>
<comment type="caution">
    <text evidence="1">The sequence shown here is derived from an EMBL/GenBank/DDBJ whole genome shotgun (WGS) entry which is preliminary data.</text>
</comment>
<dbReference type="EMBL" id="QYBB01000034">
    <property type="protein sequence ID" value="RYC30014.1"/>
    <property type="molecule type" value="Genomic_DNA"/>
</dbReference>
<gene>
    <name evidence="1" type="ORF">D3273_20995</name>
</gene>
<dbReference type="Gene3D" id="2.115.10.20">
    <property type="entry name" value="Glycosyl hydrolase domain, family 43"/>
    <property type="match status" value="2"/>
</dbReference>
<name>A0A4V1RU59_9HYPH</name>
<evidence type="ECO:0000313" key="2">
    <source>
        <dbReference type="Proteomes" id="UP000290759"/>
    </source>
</evidence>
<dbReference type="SUPFAM" id="SSF75005">
    <property type="entry name" value="Arabinanase/levansucrase/invertase"/>
    <property type="match status" value="1"/>
</dbReference>
<dbReference type="PANTHER" id="PTHR35279:SF1">
    <property type="entry name" value="ARABINANASE_LEVANSUCRASE_INVERTASE"/>
    <property type="match status" value="1"/>
</dbReference>
<organism evidence="1 2">
    <name type="scientific">Lichenibacterium minor</name>
    <dbReference type="NCBI Taxonomy" id="2316528"/>
    <lineage>
        <taxon>Bacteria</taxon>
        <taxon>Pseudomonadati</taxon>
        <taxon>Pseudomonadota</taxon>
        <taxon>Alphaproteobacteria</taxon>
        <taxon>Hyphomicrobiales</taxon>
        <taxon>Lichenihabitantaceae</taxon>
        <taxon>Lichenibacterium</taxon>
    </lineage>
</organism>
<proteinExistence type="predicted"/>
<dbReference type="OrthoDB" id="7064503at2"/>
<reference evidence="1 2" key="2">
    <citation type="submission" date="2019-02" db="EMBL/GenBank/DDBJ databases">
        <title>'Lichenibacterium ramalinii' gen. nov. sp. nov., 'Lichenibacterium minor' gen. nov. sp. nov.</title>
        <authorList>
            <person name="Pankratov T."/>
        </authorList>
    </citation>
    <scope>NUCLEOTIDE SEQUENCE [LARGE SCALE GENOMIC DNA]</scope>
    <source>
        <strain evidence="1 2">RmlP026</strain>
    </source>
</reference>
<dbReference type="InterPro" id="IPR023296">
    <property type="entry name" value="Glyco_hydro_beta-prop_sf"/>
</dbReference>
<evidence type="ECO:0008006" key="3">
    <source>
        <dbReference type="Google" id="ProtNLM"/>
    </source>
</evidence>
<dbReference type="Proteomes" id="UP000290759">
    <property type="component" value="Unassembled WGS sequence"/>
</dbReference>
<reference evidence="1 2" key="1">
    <citation type="submission" date="2018-12" db="EMBL/GenBank/DDBJ databases">
        <authorList>
            <person name="Grouzdev D.S."/>
            <person name="Krutkina M.S."/>
        </authorList>
    </citation>
    <scope>NUCLEOTIDE SEQUENCE [LARGE SCALE GENOMIC DNA]</scope>
    <source>
        <strain evidence="1 2">RmlP026</strain>
    </source>
</reference>
<dbReference type="RefSeq" id="WP_129228851.1">
    <property type="nucleotide sequence ID" value="NZ_QYBB01000034.1"/>
</dbReference>